<evidence type="ECO:0000256" key="2">
    <source>
        <dbReference type="SAM" id="SignalP"/>
    </source>
</evidence>
<feature type="region of interest" description="Disordered" evidence="1">
    <location>
        <begin position="475"/>
        <end position="526"/>
    </location>
</feature>
<proteinExistence type="predicted"/>
<dbReference type="AlphaFoldDB" id="A0A9P8ICL9"/>
<accession>A0A9P8ICL9</accession>
<sequence>MHLSGNVPLATGILAALVAPASAFWRMPCSNPLVVERADPVVSPGAVSGHVHTIMGGSGFGFTMDYAQARASACSTCKVAQDMSNYWVPTLYYHAQNGSFISVDQVGGATIYYEQRRSDDEKLIAFPPGFRMLAGNPFLRNFTGDTASEAISFACIDFANPGPETNGFPTKNCPQGLRAQVFFPSCWDGVNLDSPDHKSHMSYPSVYNNGVCPPSHPKRFISLFYEVTWKVNDFKDMWTDGKWPFVLSSGDPTGFGYHGDFVNGWDVDVLQNAIDSCNSNDGTLESCPVLERLPSDGLQDCQIPPSIDEQVFGVLPALPGCNPIQNGPGNATPKSGCGAPTTFGPYKTYSSDLTASKGWEYIGCGYDSNSQRTLKGATFRDSAMTNEKCVDFCDGKGFSFAGMEFANECYCDNSLAADRAPKPGVLGNCDKKCAGDATEYCGGGGRMSLYHKCSGSGKCENVRFGVTGNTTTTAQSTVVSQSGVSTTRTTASSSTSSSTVKTSSQPSKSASSIATTRATPTGSSSNVTLPDGWKDAGCYIDPINPRALGIWAYYGKPVTSSGCAKECDSRGYKFAGTENGGQCFCGDALKGAGVADNTDCDMPCDGDADEICGGSARLSVFTKGDLSIRLARRRRH</sequence>
<dbReference type="Pfam" id="PF09362">
    <property type="entry name" value="DUF1996"/>
    <property type="match status" value="1"/>
</dbReference>
<dbReference type="SMART" id="SM00321">
    <property type="entry name" value="WSC"/>
    <property type="match status" value="2"/>
</dbReference>
<dbReference type="InterPro" id="IPR018535">
    <property type="entry name" value="DUF1996"/>
</dbReference>
<feature type="compositionally biased region" description="Polar residues" evidence="1">
    <location>
        <begin position="513"/>
        <end position="526"/>
    </location>
</feature>
<dbReference type="Proteomes" id="UP000698800">
    <property type="component" value="Unassembled WGS sequence"/>
</dbReference>
<keyword evidence="5" id="KW-1185">Reference proteome</keyword>
<dbReference type="Pfam" id="PF01822">
    <property type="entry name" value="WSC"/>
    <property type="match status" value="2"/>
</dbReference>
<evidence type="ECO:0000259" key="3">
    <source>
        <dbReference type="PROSITE" id="PS51212"/>
    </source>
</evidence>
<feature type="compositionally biased region" description="Low complexity" evidence="1">
    <location>
        <begin position="475"/>
        <end position="512"/>
    </location>
</feature>
<dbReference type="EMBL" id="JAGHQL010000009">
    <property type="protein sequence ID" value="KAH0545165.1"/>
    <property type="molecule type" value="Genomic_DNA"/>
</dbReference>
<keyword evidence="2" id="KW-0732">Signal</keyword>
<dbReference type="InterPro" id="IPR002889">
    <property type="entry name" value="WSC_carb-bd"/>
</dbReference>
<feature type="domain" description="WSC" evidence="3">
    <location>
        <begin position="358"/>
        <end position="453"/>
    </location>
</feature>
<reference evidence="4" key="1">
    <citation type="submission" date="2021-03" db="EMBL/GenBank/DDBJ databases">
        <title>Comparative genomics and phylogenomic investigation of the class Geoglossomycetes provide insights into ecological specialization and systematics.</title>
        <authorList>
            <person name="Melie T."/>
            <person name="Pirro S."/>
            <person name="Miller A.N."/>
            <person name="Quandt A."/>
        </authorList>
    </citation>
    <scope>NUCLEOTIDE SEQUENCE</scope>
    <source>
        <strain evidence="4">GBOQ0MN5Z8</strain>
    </source>
</reference>
<feature type="signal peptide" evidence="2">
    <location>
        <begin position="1"/>
        <end position="23"/>
    </location>
</feature>
<dbReference type="PANTHER" id="PTHR43662:SF3">
    <property type="entry name" value="DOMAIN PROTEIN, PUTATIVE (AFU_ORTHOLOGUE AFUA_6G11970)-RELATED"/>
    <property type="match status" value="1"/>
</dbReference>
<evidence type="ECO:0000313" key="4">
    <source>
        <dbReference type="EMBL" id="KAH0545165.1"/>
    </source>
</evidence>
<name>A0A9P8ICL9_9PEZI</name>
<organism evidence="4 5">
    <name type="scientific">Glutinoglossum americanum</name>
    <dbReference type="NCBI Taxonomy" id="1670608"/>
    <lineage>
        <taxon>Eukaryota</taxon>
        <taxon>Fungi</taxon>
        <taxon>Dikarya</taxon>
        <taxon>Ascomycota</taxon>
        <taxon>Pezizomycotina</taxon>
        <taxon>Geoglossomycetes</taxon>
        <taxon>Geoglossales</taxon>
        <taxon>Geoglossaceae</taxon>
        <taxon>Glutinoglossum</taxon>
    </lineage>
</organism>
<comment type="caution">
    <text evidence="4">The sequence shown here is derived from an EMBL/GenBank/DDBJ whole genome shotgun (WGS) entry which is preliminary data.</text>
</comment>
<dbReference type="PANTHER" id="PTHR43662">
    <property type="match status" value="1"/>
</dbReference>
<gene>
    <name evidence="4" type="ORF">FGG08_000777</name>
</gene>
<feature type="chain" id="PRO_5040172307" description="WSC domain-containing protein" evidence="2">
    <location>
        <begin position="24"/>
        <end position="636"/>
    </location>
</feature>
<evidence type="ECO:0000313" key="5">
    <source>
        <dbReference type="Proteomes" id="UP000698800"/>
    </source>
</evidence>
<dbReference type="OrthoDB" id="74764at2759"/>
<evidence type="ECO:0000256" key="1">
    <source>
        <dbReference type="SAM" id="MobiDB-lite"/>
    </source>
</evidence>
<dbReference type="PROSITE" id="PS51212">
    <property type="entry name" value="WSC"/>
    <property type="match status" value="2"/>
</dbReference>
<feature type="domain" description="WSC" evidence="3">
    <location>
        <begin position="532"/>
        <end position="624"/>
    </location>
</feature>
<protein>
    <recommendedName>
        <fullName evidence="3">WSC domain-containing protein</fullName>
    </recommendedName>
</protein>